<organism evidence="1 2">
    <name type="scientific">Plectus sambesii</name>
    <dbReference type="NCBI Taxonomy" id="2011161"/>
    <lineage>
        <taxon>Eukaryota</taxon>
        <taxon>Metazoa</taxon>
        <taxon>Ecdysozoa</taxon>
        <taxon>Nematoda</taxon>
        <taxon>Chromadorea</taxon>
        <taxon>Plectida</taxon>
        <taxon>Plectina</taxon>
        <taxon>Plectoidea</taxon>
        <taxon>Plectidae</taxon>
        <taxon>Plectus</taxon>
    </lineage>
</organism>
<protein>
    <submittedName>
        <fullName evidence="2">Uncharacterized protein</fullName>
    </submittedName>
</protein>
<accession>A0A914X8A9</accession>
<dbReference type="Proteomes" id="UP000887566">
    <property type="component" value="Unplaced"/>
</dbReference>
<evidence type="ECO:0000313" key="2">
    <source>
        <dbReference type="WBParaSite" id="PSAMB.scaffold6838size8705.g29178.t1"/>
    </source>
</evidence>
<proteinExistence type="predicted"/>
<keyword evidence="1" id="KW-1185">Reference proteome</keyword>
<reference evidence="2" key="1">
    <citation type="submission" date="2022-11" db="UniProtKB">
        <authorList>
            <consortium name="WormBaseParasite"/>
        </authorList>
    </citation>
    <scope>IDENTIFICATION</scope>
</reference>
<evidence type="ECO:0000313" key="1">
    <source>
        <dbReference type="Proteomes" id="UP000887566"/>
    </source>
</evidence>
<dbReference type="WBParaSite" id="PSAMB.scaffold6838size8705.g29178.t1">
    <property type="protein sequence ID" value="PSAMB.scaffold6838size8705.g29178.t1"/>
    <property type="gene ID" value="PSAMB.scaffold6838size8705.g29178"/>
</dbReference>
<sequence length="34" mass="3729">MMADETGVESKFVKEQGDAIRREFATAIEGGLLE</sequence>
<dbReference type="AlphaFoldDB" id="A0A914X8A9"/>
<name>A0A914X8A9_9BILA</name>